<accession>A0A9K3D4G7</accession>
<reference evidence="2 3" key="1">
    <citation type="journal article" date="2018" name="PLoS ONE">
        <title>The draft genome of Kipferlia bialata reveals reductive genome evolution in fornicate parasites.</title>
        <authorList>
            <person name="Tanifuji G."/>
            <person name="Takabayashi S."/>
            <person name="Kume K."/>
            <person name="Takagi M."/>
            <person name="Nakayama T."/>
            <person name="Kamikawa R."/>
            <person name="Inagaki Y."/>
            <person name="Hashimoto T."/>
        </authorList>
    </citation>
    <scope>NUCLEOTIDE SEQUENCE [LARGE SCALE GENOMIC DNA]</scope>
    <source>
        <strain evidence="2">NY0173</strain>
    </source>
</reference>
<dbReference type="Proteomes" id="UP000265618">
    <property type="component" value="Unassembled WGS sequence"/>
</dbReference>
<feature type="domain" description="Serine aminopeptidase S33" evidence="1">
    <location>
        <begin position="42"/>
        <end position="160"/>
    </location>
</feature>
<evidence type="ECO:0000259" key="1">
    <source>
        <dbReference type="Pfam" id="PF12146"/>
    </source>
</evidence>
<dbReference type="Gene3D" id="3.40.50.1820">
    <property type="entry name" value="alpha/beta hydrolase"/>
    <property type="match status" value="1"/>
</dbReference>
<dbReference type="EMBL" id="BDIP01003485">
    <property type="protein sequence ID" value="GIQ87771.1"/>
    <property type="molecule type" value="Genomic_DNA"/>
</dbReference>
<proteinExistence type="predicted"/>
<dbReference type="InterPro" id="IPR051044">
    <property type="entry name" value="MAG_DAG_Lipase"/>
</dbReference>
<organism evidence="2 3">
    <name type="scientific">Kipferlia bialata</name>
    <dbReference type="NCBI Taxonomy" id="797122"/>
    <lineage>
        <taxon>Eukaryota</taxon>
        <taxon>Metamonada</taxon>
        <taxon>Carpediemonas-like organisms</taxon>
        <taxon>Kipferlia</taxon>
    </lineage>
</organism>
<dbReference type="InterPro" id="IPR029058">
    <property type="entry name" value="AB_hydrolase_fold"/>
</dbReference>
<evidence type="ECO:0000313" key="3">
    <source>
        <dbReference type="Proteomes" id="UP000265618"/>
    </source>
</evidence>
<dbReference type="Pfam" id="PF12146">
    <property type="entry name" value="Hydrolase_4"/>
    <property type="match status" value="1"/>
</dbReference>
<keyword evidence="3" id="KW-1185">Reference proteome</keyword>
<sequence>MTVGVSEDVSECPVSKRWLVRERGFHIFYRLTTPPVSPASVPPRGVILMLHGMAGHSGRFTRAAQFFASQGLVCVALDQRGHGRTWDANRDTYPNVLDPGPLGWPGLVHDAMAVLDEALDILDCHDLPLYLIGHSQGSVVAQCLLLSPSGAAFTAAILTGYEWLCSKADIVHEHIVLDEYGVDAITRQNPVAPVRHFHNLLAMVSHCMDTESASAIPHAQRTPTLYLSGADDSAGAFGVNVTRQHDFMHRQGWPVEMSLIEGMRHSVWLYGDDRVHQSSLDFLTRERHTKPKGVVVGDVPVVVAVKQRMGVDSAR</sequence>
<dbReference type="OrthoDB" id="2498029at2759"/>
<gene>
    <name evidence="2" type="ORF">KIPB_009874</name>
</gene>
<dbReference type="SUPFAM" id="SSF53474">
    <property type="entry name" value="alpha/beta-Hydrolases"/>
    <property type="match status" value="1"/>
</dbReference>
<protein>
    <recommendedName>
        <fullName evidence="1">Serine aminopeptidase S33 domain-containing protein</fullName>
    </recommendedName>
</protein>
<dbReference type="InterPro" id="IPR022742">
    <property type="entry name" value="Hydrolase_4"/>
</dbReference>
<name>A0A9K3D4G7_9EUKA</name>
<dbReference type="AlphaFoldDB" id="A0A9K3D4G7"/>
<evidence type="ECO:0000313" key="2">
    <source>
        <dbReference type="EMBL" id="GIQ87771.1"/>
    </source>
</evidence>
<dbReference type="PANTHER" id="PTHR11614">
    <property type="entry name" value="PHOSPHOLIPASE-RELATED"/>
    <property type="match status" value="1"/>
</dbReference>
<comment type="caution">
    <text evidence="2">The sequence shown here is derived from an EMBL/GenBank/DDBJ whole genome shotgun (WGS) entry which is preliminary data.</text>
</comment>